<evidence type="ECO:0000259" key="4">
    <source>
        <dbReference type="PROSITE" id="PS50188"/>
    </source>
</evidence>
<gene>
    <name evidence="5" type="ORF">PITG_03432</name>
</gene>
<dbReference type="Pfam" id="PF25390">
    <property type="entry name" value="WD40_RLD"/>
    <property type="match status" value="1"/>
</dbReference>
<feature type="repeat" description="RCC1" evidence="2">
    <location>
        <begin position="428"/>
        <end position="480"/>
    </location>
</feature>
<dbReference type="InterPro" id="IPR006652">
    <property type="entry name" value="Kelch_1"/>
</dbReference>
<dbReference type="PROSITE" id="PS00626">
    <property type="entry name" value="RCC1_2"/>
    <property type="match status" value="2"/>
</dbReference>
<evidence type="ECO:0000256" key="2">
    <source>
        <dbReference type="PROSITE-ProRule" id="PRU00235"/>
    </source>
</evidence>
<dbReference type="KEGG" id="pif:PITG_03432"/>
<dbReference type="STRING" id="403677.D0N087"/>
<dbReference type="Gene3D" id="2.120.10.80">
    <property type="entry name" value="Kelch-type beta propeller"/>
    <property type="match status" value="1"/>
</dbReference>
<evidence type="ECO:0000256" key="3">
    <source>
        <dbReference type="SAM" id="MobiDB-lite"/>
    </source>
</evidence>
<dbReference type="InterPro" id="IPR058923">
    <property type="entry name" value="RCC1-like_dom"/>
</dbReference>
<dbReference type="PANTHER" id="PTHR22870">
    <property type="entry name" value="REGULATOR OF CHROMOSOME CONDENSATION"/>
    <property type="match status" value="1"/>
</dbReference>
<evidence type="ECO:0000256" key="1">
    <source>
        <dbReference type="ARBA" id="ARBA00022737"/>
    </source>
</evidence>
<dbReference type="InterPro" id="IPR003877">
    <property type="entry name" value="SPRY_dom"/>
</dbReference>
<name>D0N087_PHYIT</name>
<dbReference type="SMART" id="SM00449">
    <property type="entry name" value="SPRY"/>
    <property type="match status" value="1"/>
</dbReference>
<feature type="repeat" description="RCC1" evidence="2">
    <location>
        <begin position="584"/>
        <end position="635"/>
    </location>
</feature>
<dbReference type="RefSeq" id="XP_002906499.1">
    <property type="nucleotide sequence ID" value="XM_002906453.1"/>
</dbReference>
<feature type="repeat" description="RCC1" evidence="2">
    <location>
        <begin position="636"/>
        <end position="690"/>
    </location>
</feature>
<feature type="repeat" description="RCC1" evidence="2">
    <location>
        <begin position="481"/>
        <end position="532"/>
    </location>
</feature>
<dbReference type="Pfam" id="PF00622">
    <property type="entry name" value="SPRY"/>
    <property type="match status" value="1"/>
</dbReference>
<dbReference type="SMART" id="SM00612">
    <property type="entry name" value="Kelch"/>
    <property type="match status" value="2"/>
</dbReference>
<dbReference type="InterPro" id="IPR001870">
    <property type="entry name" value="B30.2/SPRY"/>
</dbReference>
<feature type="compositionally biased region" description="Pro residues" evidence="3">
    <location>
        <begin position="1450"/>
        <end position="1463"/>
    </location>
</feature>
<dbReference type="PRINTS" id="PR00633">
    <property type="entry name" value="RCCNDNSATION"/>
</dbReference>
<organism evidence="5 6">
    <name type="scientific">Phytophthora infestans (strain T30-4)</name>
    <name type="common">Potato late blight agent</name>
    <dbReference type="NCBI Taxonomy" id="403677"/>
    <lineage>
        <taxon>Eukaryota</taxon>
        <taxon>Sar</taxon>
        <taxon>Stramenopiles</taxon>
        <taxon>Oomycota</taxon>
        <taxon>Peronosporomycetes</taxon>
        <taxon>Peronosporales</taxon>
        <taxon>Peronosporaceae</taxon>
        <taxon>Phytophthora</taxon>
    </lineage>
</organism>
<dbReference type="SUPFAM" id="SSF117281">
    <property type="entry name" value="Kelch motif"/>
    <property type="match status" value="1"/>
</dbReference>
<proteinExistence type="predicted"/>
<dbReference type="InterPro" id="IPR000408">
    <property type="entry name" value="Reg_chr_condens"/>
</dbReference>
<dbReference type="Gene3D" id="2.130.10.30">
    <property type="entry name" value="Regulator of chromosome condensation 1/beta-lactamase-inhibitor protein II"/>
    <property type="match status" value="3"/>
</dbReference>
<dbReference type="SUPFAM" id="SSF50985">
    <property type="entry name" value="RCC1/BLIP-II"/>
    <property type="match status" value="2"/>
</dbReference>
<reference evidence="6" key="1">
    <citation type="journal article" date="2009" name="Nature">
        <title>Genome sequence and analysis of the Irish potato famine pathogen Phytophthora infestans.</title>
        <authorList>
            <consortium name="The Broad Institute Genome Sequencing Platform"/>
            <person name="Haas B.J."/>
            <person name="Kamoun S."/>
            <person name="Zody M.C."/>
            <person name="Jiang R.H."/>
            <person name="Handsaker R.E."/>
            <person name="Cano L.M."/>
            <person name="Grabherr M."/>
            <person name="Kodira C.D."/>
            <person name="Raffaele S."/>
            <person name="Torto-Alalibo T."/>
            <person name="Bozkurt T.O."/>
            <person name="Ah-Fong A.M."/>
            <person name="Alvarado L."/>
            <person name="Anderson V.L."/>
            <person name="Armstrong M.R."/>
            <person name="Avrova A."/>
            <person name="Baxter L."/>
            <person name="Beynon J."/>
            <person name="Boevink P.C."/>
            <person name="Bollmann S.R."/>
            <person name="Bos J.I."/>
            <person name="Bulone V."/>
            <person name="Cai G."/>
            <person name="Cakir C."/>
            <person name="Carrington J.C."/>
            <person name="Chawner M."/>
            <person name="Conti L."/>
            <person name="Costanzo S."/>
            <person name="Ewan R."/>
            <person name="Fahlgren N."/>
            <person name="Fischbach M.A."/>
            <person name="Fugelstad J."/>
            <person name="Gilroy E.M."/>
            <person name="Gnerre S."/>
            <person name="Green P.J."/>
            <person name="Grenville-Briggs L.J."/>
            <person name="Griffith J."/>
            <person name="Grunwald N.J."/>
            <person name="Horn K."/>
            <person name="Horner N.R."/>
            <person name="Hu C.H."/>
            <person name="Huitema E."/>
            <person name="Jeong D.H."/>
            <person name="Jones A.M."/>
            <person name="Jones J.D."/>
            <person name="Jones R.W."/>
            <person name="Karlsson E.K."/>
            <person name="Kunjeti S.G."/>
            <person name="Lamour K."/>
            <person name="Liu Z."/>
            <person name="Ma L."/>
            <person name="Maclean D."/>
            <person name="Chibucos M.C."/>
            <person name="McDonald H."/>
            <person name="McWalters J."/>
            <person name="Meijer H.J."/>
            <person name="Morgan W."/>
            <person name="Morris P.F."/>
            <person name="Munro C.A."/>
            <person name="O'Neill K."/>
            <person name="Ospina-Giraldo M."/>
            <person name="Pinzon A."/>
            <person name="Pritchard L."/>
            <person name="Ramsahoye B."/>
            <person name="Ren Q."/>
            <person name="Restrepo S."/>
            <person name="Roy S."/>
            <person name="Sadanandom A."/>
            <person name="Savidor A."/>
            <person name="Schornack S."/>
            <person name="Schwartz D.C."/>
            <person name="Schumann U.D."/>
            <person name="Schwessinger B."/>
            <person name="Seyer L."/>
            <person name="Sharpe T."/>
            <person name="Silvar C."/>
            <person name="Song J."/>
            <person name="Studholme D.J."/>
            <person name="Sykes S."/>
            <person name="Thines M."/>
            <person name="van de Vondervoort P.J."/>
            <person name="Phuntumart V."/>
            <person name="Wawra S."/>
            <person name="Weide R."/>
            <person name="Win J."/>
            <person name="Young C."/>
            <person name="Zhou S."/>
            <person name="Fry W."/>
            <person name="Meyers B.C."/>
            <person name="van West P."/>
            <person name="Ristaino J."/>
            <person name="Govers F."/>
            <person name="Birch P.R."/>
            <person name="Whisson S.C."/>
            <person name="Judelson H.S."/>
            <person name="Nusbaum C."/>
        </authorList>
    </citation>
    <scope>NUCLEOTIDE SEQUENCE [LARGE SCALE GENOMIC DNA]</scope>
    <source>
        <strain evidence="6">T30-4</strain>
    </source>
</reference>
<sequence length="1711" mass="187619">MGQQVSHPAAVTQPPGERAKLRPLQAPYVPLCDVLKAGDVEDVKDAMDKILEFGDALRYLPRESEVSGRLLTRSPEQQMKELINPVDSVDELFQHISQLAGLPMHDGRDLARPDAKRDAGETMPGVFDARVATYVKNLQSVYQMTKKEKHRHEQRLVAARAHAMSLSKVSPPPLPIPTQTCLTMGWDLVVMLLKATRKNNPEQYEQALQMIKDNLKPLKPTAYSDSMYLAPSASSAFNLLSDCLGDLAYHTAEESTEDMGARTIETLVEVGLARGSLATMLFVVLWLMKQPATSSVNLDTSICKLAALKEQPMYGKCEASGELYSCGQNSYGELGTGDDIERHQLTSISLCGWDDIRQVASGNETLAVLTNDGVVLTCGLNKSGQCGQGHFDERVMMLRPVQALRSQRVKFIAASNGCEHMIALTDSGLAYSWGYNDRGQLGHENLTTKVHVPKLIESLKDKKLRYASVSYHHSAVITDSGELYAFGMNDCGQLGLDHTQHQSTPQLVKGFEGTEISMVACGLYHTIICTATGGLFACGKNDYGQLGLGHNRQIKVASLVSLPNEMVSYVASGYYHSVVVTNSGRTFSFGRNDYGQLGIGNKVHQNVPNVVALSANTRMVRATCGCYHTVLLSEQGQVFVFGRNNKGQLGNRGSADALLPVPLKVRPEKNSRRCVDVAAGFYTTSLIVERKRDNDESDSIMLEQSCVISVCGRVDIDRSGEIEGLSNFGSISTIGVSLFRGKWFYEVEVVTSGLIQVGWIDGYFQGSSDQGEGVGDHNHSWSYDGNRQRRWNSGSSSYGEKWRAGDVIGCLLDLTTQEMTFFRNGVNLGVAYSEFKCSEDDKRSGMMPGISLERGEIIRVNLGHQPFAYPAVGHDFESVSRAVQLPSSSAVIQPPEDHTTGGFSIEPPPLEGSSSVMIGDKLFVVGGMIRNESSLSQPNEPTNQVWMYDITAKLWERWTDFPIEICHHQVVAVDDNHILVLGGEKDCAASRHMDLYKCSTLKNADGSMPTWTLIQAAIGAATALPQSRAFHTAATIYARLDTIVFMYGGKSVDDEILGDVWYLSLDDFTWSRLPSSVSLDPGSRTGCSSAVIGESVGGSRLCSGNDVPTEEADSVQLSRCLYRSLCIDPKEATFSALYALLENITTRFFGMDAPDEKSNSTSPVTHVLYPMLVTIRLLKLNFFEFARSCLDGSEIGLPATSYQPGGVLILIRDALFTIADHVPETPLSGEALWFYHAIKHETASAIYHGFPTLFPSFLDRLQVMNRLMVTNQNSEEEMTPAQKLLVPMLVPSFTSAKMLFQLITDPNVLFTVDGLSDEVVSESVITFMGTLLDSLWAQTKDAMAHSSEDMTKLLQSLEAIETSHEFNCLNIMLRAAIFWCECSTQRGWVIIESIRRVTIPSDLAKLFGTDSLLVKSGPEPLVEYDSSRISFLPSRTLLSQHLYPVSEGLPPTPGATAGPPPAPQSLVKSSLSSSTRCSDKAIEDSSEWLKDLQKVVVWVGSHYAATLILGGELDGGVVSEKWLQSPLFRGGLDETWPDIDTSNNEVGRNETLLLQVVENVGNGKKLLDKVRNALDPGSAPGGGNPQLRAARLKRQDSVEATLEKSGGIEAVDRAVRATFAALLKHTNISYTTEPISNQGRLAETVVDAWKAALQLRRWIVREQQKLAAVVTQARTWWLPIKTQKVFLDTPKTKCEKSCLYTNIAGKCVYKG</sequence>
<dbReference type="SUPFAM" id="SSF49899">
    <property type="entry name" value="Concanavalin A-like lectins/glucanases"/>
    <property type="match status" value="1"/>
</dbReference>
<feature type="repeat" description="RCC1" evidence="2">
    <location>
        <begin position="321"/>
        <end position="372"/>
    </location>
</feature>
<dbReference type="OMA" id="ALWFYHA"/>
<dbReference type="PROSITE" id="PS50012">
    <property type="entry name" value="RCC1_3"/>
    <property type="match status" value="7"/>
</dbReference>
<dbReference type="InterPro" id="IPR015915">
    <property type="entry name" value="Kelch-typ_b-propeller"/>
</dbReference>
<dbReference type="PROSITE" id="PS50188">
    <property type="entry name" value="B302_SPRY"/>
    <property type="match status" value="1"/>
</dbReference>
<evidence type="ECO:0000313" key="6">
    <source>
        <dbReference type="Proteomes" id="UP000006643"/>
    </source>
</evidence>
<dbReference type="OrthoDB" id="153591at2759"/>
<feature type="repeat" description="RCC1" evidence="2">
    <location>
        <begin position="373"/>
        <end position="427"/>
    </location>
</feature>
<dbReference type="VEuPathDB" id="FungiDB:PITG_03432"/>
<dbReference type="HOGENOM" id="CLU_233094_0_0_1"/>
<dbReference type="eggNOG" id="KOG1426">
    <property type="taxonomic scope" value="Eukaryota"/>
</dbReference>
<dbReference type="Pfam" id="PF01344">
    <property type="entry name" value="Kelch_1"/>
    <property type="match status" value="1"/>
</dbReference>
<feature type="region of interest" description="Disordered" evidence="3">
    <location>
        <begin position="1448"/>
        <end position="1472"/>
    </location>
</feature>
<protein>
    <recommendedName>
        <fullName evidence="4">B30.2/SPRY domain-containing protein</fullName>
    </recommendedName>
</protein>
<keyword evidence="6" id="KW-1185">Reference proteome</keyword>
<dbReference type="eggNOG" id="KOG2242">
    <property type="taxonomic scope" value="Eukaryota"/>
</dbReference>
<feature type="domain" description="B30.2/SPRY" evidence="4">
    <location>
        <begin position="675"/>
        <end position="867"/>
    </location>
</feature>
<feature type="repeat" description="RCC1" evidence="2">
    <location>
        <begin position="533"/>
        <end position="583"/>
    </location>
</feature>
<dbReference type="InterPro" id="IPR013320">
    <property type="entry name" value="ConA-like_dom_sf"/>
</dbReference>
<dbReference type="InterPro" id="IPR043136">
    <property type="entry name" value="B30.2/SPRY_sf"/>
</dbReference>
<keyword evidence="1" id="KW-0677">Repeat</keyword>
<accession>D0N087</accession>
<dbReference type="GeneID" id="9467394"/>
<dbReference type="Gene3D" id="2.60.120.920">
    <property type="match status" value="1"/>
</dbReference>
<dbReference type="InParanoid" id="D0N087"/>
<dbReference type="InterPro" id="IPR009091">
    <property type="entry name" value="RCC1/BLIP-II"/>
</dbReference>
<dbReference type="InterPro" id="IPR051210">
    <property type="entry name" value="Ub_ligase/GEF_domain"/>
</dbReference>
<evidence type="ECO:0000313" key="5">
    <source>
        <dbReference type="EMBL" id="EEY65900.1"/>
    </source>
</evidence>
<dbReference type="PANTHER" id="PTHR22870:SF408">
    <property type="entry name" value="OS09G0560450 PROTEIN"/>
    <property type="match status" value="1"/>
</dbReference>
<dbReference type="Proteomes" id="UP000006643">
    <property type="component" value="Unassembled WGS sequence"/>
</dbReference>
<dbReference type="EMBL" id="DS028121">
    <property type="protein sequence ID" value="EEY65900.1"/>
    <property type="molecule type" value="Genomic_DNA"/>
</dbReference>